<evidence type="ECO:0000313" key="2">
    <source>
        <dbReference type="Proteomes" id="UP000078486"/>
    </source>
</evidence>
<protein>
    <recommendedName>
        <fullName evidence="3">Nucleotide-diphospho-sugar transferase domain-containing protein</fullName>
    </recommendedName>
</protein>
<keyword evidence="2" id="KW-1185">Reference proteome</keyword>
<sequence length="298" mass="34014">MPTVIYQSFRTDGVPPWIAACMDSVRRWAGQKGYDYRFYDDTFFDRVPDDIRPQASAHKCVLSDYARLAVARELLGEGYDRAIWIDADALVFDPVRFDLAQTTGYAFCREIWIHSVVFGRPQFKLTVNNSVSLFCRDQRLIDFYLDCAHRTLLRSPSPGPLVIGTDFLEGLRRVVDFPLITNVGILGPDLARAYLRDDPRFLRPYLAYQTSTIAAANICLSKTAATSSGASALPSLTHDDALRLVDRLLSDRGASLNRHFRAPYRRAGDEFARPLTRYLALWESARHFRHLFRIRAVR</sequence>
<proteinExistence type="predicted"/>
<dbReference type="STRING" id="1184151.AW736_22125"/>
<dbReference type="RefSeq" id="WP_068772484.1">
    <property type="nucleotide sequence ID" value="NZ_CP109796.1"/>
</dbReference>
<gene>
    <name evidence="1" type="ORF">AW736_22125</name>
</gene>
<organism evidence="1 2">
    <name type="scientific">Termitidicoccus mucosus</name>
    <dbReference type="NCBI Taxonomy" id="1184151"/>
    <lineage>
        <taxon>Bacteria</taxon>
        <taxon>Pseudomonadati</taxon>
        <taxon>Verrucomicrobiota</taxon>
        <taxon>Opitutia</taxon>
        <taxon>Opitutales</taxon>
        <taxon>Opitutaceae</taxon>
        <taxon>Termitidicoccus</taxon>
    </lineage>
</organism>
<reference evidence="1 2" key="1">
    <citation type="submission" date="2016-01" db="EMBL/GenBank/DDBJ databases">
        <title>High potential of lignocellulose degradation of a new Verrucomicrobia species.</title>
        <authorList>
            <person name="Wang Y."/>
            <person name="Shi Y."/>
            <person name="Qiu Z."/>
            <person name="Liu S."/>
            <person name="Yang H."/>
        </authorList>
    </citation>
    <scope>NUCLEOTIDE SEQUENCE [LARGE SCALE GENOMIC DNA]</scope>
    <source>
        <strain evidence="1 2">TSB47</strain>
    </source>
</reference>
<dbReference type="Proteomes" id="UP000078486">
    <property type="component" value="Unassembled WGS sequence"/>
</dbReference>
<name>A0A178IC57_9BACT</name>
<evidence type="ECO:0008006" key="3">
    <source>
        <dbReference type="Google" id="ProtNLM"/>
    </source>
</evidence>
<dbReference type="EMBL" id="LRRQ01000167">
    <property type="protein sequence ID" value="OAM87613.1"/>
    <property type="molecule type" value="Genomic_DNA"/>
</dbReference>
<dbReference type="AlphaFoldDB" id="A0A178IC57"/>
<evidence type="ECO:0000313" key="1">
    <source>
        <dbReference type="EMBL" id="OAM87613.1"/>
    </source>
</evidence>
<dbReference type="OrthoDB" id="195155at2"/>
<comment type="caution">
    <text evidence="1">The sequence shown here is derived from an EMBL/GenBank/DDBJ whole genome shotgun (WGS) entry which is preliminary data.</text>
</comment>
<accession>A0A178IC57</accession>